<evidence type="ECO:0000313" key="11">
    <source>
        <dbReference type="Proteomes" id="UP001157974"/>
    </source>
</evidence>
<dbReference type="GO" id="GO:0016787">
    <property type="term" value="F:hydrolase activity"/>
    <property type="evidence" value="ECO:0007669"/>
    <property type="project" value="UniProtKB-KW"/>
</dbReference>
<evidence type="ECO:0000259" key="9">
    <source>
        <dbReference type="PROSITE" id="PS51194"/>
    </source>
</evidence>
<feature type="domain" description="Helicase C-terminal" evidence="9">
    <location>
        <begin position="289"/>
        <end position="448"/>
    </location>
</feature>
<evidence type="ECO:0000256" key="7">
    <source>
        <dbReference type="SAM" id="MobiDB-lite"/>
    </source>
</evidence>
<gene>
    <name evidence="10" type="ORF">NDN08_003562</name>
</gene>
<dbReference type="AlphaFoldDB" id="A0AAV8UWU6"/>
<dbReference type="PANTHER" id="PTHR24031">
    <property type="entry name" value="RNA HELICASE"/>
    <property type="match status" value="1"/>
</dbReference>
<comment type="similarity">
    <text evidence="6">Belongs to the DEAD box helicase family.</text>
</comment>
<dbReference type="GO" id="GO:0003724">
    <property type="term" value="F:RNA helicase activity"/>
    <property type="evidence" value="ECO:0007669"/>
    <property type="project" value="UniProtKB-EC"/>
</dbReference>
<evidence type="ECO:0000313" key="10">
    <source>
        <dbReference type="EMBL" id="KAJ8907080.1"/>
    </source>
</evidence>
<dbReference type="PROSITE" id="PS51194">
    <property type="entry name" value="HELICASE_CTER"/>
    <property type="match status" value="1"/>
</dbReference>
<dbReference type="InterPro" id="IPR027417">
    <property type="entry name" value="P-loop_NTPase"/>
</dbReference>
<dbReference type="Proteomes" id="UP001157974">
    <property type="component" value="Unassembled WGS sequence"/>
</dbReference>
<dbReference type="SUPFAM" id="SSF52540">
    <property type="entry name" value="P-loop containing nucleoside triphosphate hydrolases"/>
    <property type="match status" value="1"/>
</dbReference>
<dbReference type="InterPro" id="IPR001650">
    <property type="entry name" value="Helicase_C-like"/>
</dbReference>
<dbReference type="InterPro" id="IPR014001">
    <property type="entry name" value="Helicase_ATP-bd"/>
</dbReference>
<accession>A0AAV8UWU6</accession>
<dbReference type="SMART" id="SM00490">
    <property type="entry name" value="HELICc"/>
    <property type="match status" value="1"/>
</dbReference>
<dbReference type="InterPro" id="IPR011545">
    <property type="entry name" value="DEAD/DEAH_box_helicase_dom"/>
</dbReference>
<feature type="region of interest" description="Disordered" evidence="7">
    <location>
        <begin position="549"/>
        <end position="585"/>
    </location>
</feature>
<proteinExistence type="inferred from homology"/>
<dbReference type="InterPro" id="IPR025313">
    <property type="entry name" value="SPB4-like_CTE"/>
</dbReference>
<keyword evidence="2 6" id="KW-0378">Hydrolase</keyword>
<keyword evidence="1 6" id="KW-0547">Nucleotide-binding</keyword>
<dbReference type="SMART" id="SM00487">
    <property type="entry name" value="DEXDc"/>
    <property type="match status" value="1"/>
</dbReference>
<feature type="compositionally biased region" description="Basic and acidic residues" evidence="7">
    <location>
        <begin position="549"/>
        <end position="565"/>
    </location>
</feature>
<protein>
    <recommendedName>
        <fullName evidence="6">ATP-dependent RNA helicase</fullName>
        <ecNumber evidence="6">3.6.4.13</ecNumber>
    </recommendedName>
</protein>
<evidence type="ECO:0000256" key="6">
    <source>
        <dbReference type="RuleBase" id="RU365068"/>
    </source>
</evidence>
<dbReference type="EMBL" id="JAMWBK010000003">
    <property type="protein sequence ID" value="KAJ8907080.1"/>
    <property type="molecule type" value="Genomic_DNA"/>
</dbReference>
<dbReference type="SMART" id="SM01178">
    <property type="entry name" value="DUF4217"/>
    <property type="match status" value="1"/>
</dbReference>
<feature type="compositionally biased region" description="Basic residues" evidence="7">
    <location>
        <begin position="566"/>
        <end position="581"/>
    </location>
</feature>
<name>A0AAV8UWU6_9RHOD</name>
<dbReference type="Pfam" id="PF13959">
    <property type="entry name" value="CTE_SPB4"/>
    <property type="match status" value="1"/>
</dbReference>
<dbReference type="CDD" id="cd18787">
    <property type="entry name" value="SF2_C_DEAD"/>
    <property type="match status" value="1"/>
</dbReference>
<sequence>MAGTRTAYVKKPGYKPSTDAAVFASDEMATAGLWSSIRPQIDKRIVKGLKGNGFKTMTPVQAAAIAPILERKDVVVEAQTGSGKTLSFLVPMVQMLLSVPQTEELRKRQVFAIVIEPTRELAQQVHKVAVDLFASIGGENRLKKPALLVGGADHRKKKGGIEAMVDDIKSDGMSFQVLITTPGILQSVLEAKLLHTQTLELLILDEADQLLDLGFEFTLSSIFDRLPKQRRTGLYSATQTHQVDEITKAGLRDPIRVRVQVISDEQKRSTSTLPESLTGLYHIANQEEKLAHLLGVIAARPDDKFIVYFLTCAMVDYYRRLELSEVLQGRVVLAISGKVWQKKRTRIMEEFRSSSSGILLCTDVAARGLDVPDVDFIVQFDPPQNPKSYVHRAGRTARLGREGRSLLYLHPSEEDYVEFLKVRNCEVQRLDDVGDQAEQSKVKERMLELAERARKLMLKDRAVLESAEMAYLSYIRAYKEHHSSQILRFENLEAGPVARAFSLIRLPKVSEFKQFRTRIDFEEDKSVDYWAIPFADPILENQRLEKKKEREATFNQRKREQEQVKKMKQKLKNKQKRKNIRAHQFDQDDIDDLSRDAALVRKVKKGKKAAEDLEDLGL</sequence>
<reference evidence="10 11" key="1">
    <citation type="journal article" date="2023" name="Nat. Commun.">
        <title>Origin of minicircular mitochondrial genomes in red algae.</title>
        <authorList>
            <person name="Lee Y."/>
            <person name="Cho C.H."/>
            <person name="Lee Y.M."/>
            <person name="Park S.I."/>
            <person name="Yang J.H."/>
            <person name="West J.A."/>
            <person name="Bhattacharya D."/>
            <person name="Yoon H.S."/>
        </authorList>
    </citation>
    <scope>NUCLEOTIDE SEQUENCE [LARGE SCALE GENOMIC DNA]</scope>
    <source>
        <strain evidence="10 11">CCMP1338</strain>
        <tissue evidence="10">Whole cell</tissue>
    </source>
</reference>
<comment type="domain">
    <text evidence="6">The Q motif is unique to and characteristic of the DEAD box family of RNA helicases and controls ATP binding and hydrolysis.</text>
</comment>
<comment type="function">
    <text evidence="6">RNA helicase.</text>
</comment>
<organism evidence="10 11">
    <name type="scientific">Rhodosorus marinus</name>
    <dbReference type="NCBI Taxonomy" id="101924"/>
    <lineage>
        <taxon>Eukaryota</taxon>
        <taxon>Rhodophyta</taxon>
        <taxon>Stylonematophyceae</taxon>
        <taxon>Stylonematales</taxon>
        <taxon>Stylonemataceae</taxon>
        <taxon>Rhodosorus</taxon>
    </lineage>
</organism>
<evidence type="ECO:0000256" key="3">
    <source>
        <dbReference type="ARBA" id="ARBA00022806"/>
    </source>
</evidence>
<evidence type="ECO:0000256" key="1">
    <source>
        <dbReference type="ARBA" id="ARBA00022741"/>
    </source>
</evidence>
<evidence type="ECO:0000256" key="4">
    <source>
        <dbReference type="ARBA" id="ARBA00022840"/>
    </source>
</evidence>
<dbReference type="Pfam" id="PF00271">
    <property type="entry name" value="Helicase_C"/>
    <property type="match status" value="1"/>
</dbReference>
<keyword evidence="11" id="KW-1185">Reference proteome</keyword>
<comment type="caution">
    <text evidence="10">The sequence shown here is derived from an EMBL/GenBank/DDBJ whole genome shotgun (WGS) entry which is preliminary data.</text>
</comment>
<evidence type="ECO:0000259" key="8">
    <source>
        <dbReference type="PROSITE" id="PS51192"/>
    </source>
</evidence>
<dbReference type="GO" id="GO:0003723">
    <property type="term" value="F:RNA binding"/>
    <property type="evidence" value="ECO:0007669"/>
    <property type="project" value="UniProtKB-UniRule"/>
</dbReference>
<keyword evidence="4 6" id="KW-0067">ATP-binding</keyword>
<dbReference type="EC" id="3.6.4.13" evidence="6"/>
<dbReference type="GO" id="GO:0005524">
    <property type="term" value="F:ATP binding"/>
    <property type="evidence" value="ECO:0007669"/>
    <property type="project" value="UniProtKB-UniRule"/>
</dbReference>
<keyword evidence="5 6" id="KW-0694">RNA-binding</keyword>
<dbReference type="PROSITE" id="PS51192">
    <property type="entry name" value="HELICASE_ATP_BIND_1"/>
    <property type="match status" value="1"/>
</dbReference>
<dbReference type="Pfam" id="PF00270">
    <property type="entry name" value="DEAD"/>
    <property type="match status" value="1"/>
</dbReference>
<comment type="catalytic activity">
    <reaction evidence="6">
        <text>ATP + H2O = ADP + phosphate + H(+)</text>
        <dbReference type="Rhea" id="RHEA:13065"/>
        <dbReference type="ChEBI" id="CHEBI:15377"/>
        <dbReference type="ChEBI" id="CHEBI:15378"/>
        <dbReference type="ChEBI" id="CHEBI:30616"/>
        <dbReference type="ChEBI" id="CHEBI:43474"/>
        <dbReference type="ChEBI" id="CHEBI:456216"/>
        <dbReference type="EC" id="3.6.4.13"/>
    </reaction>
</comment>
<evidence type="ECO:0000256" key="2">
    <source>
        <dbReference type="ARBA" id="ARBA00022801"/>
    </source>
</evidence>
<keyword evidence="3 6" id="KW-0347">Helicase</keyword>
<dbReference type="Gene3D" id="3.40.50.300">
    <property type="entry name" value="P-loop containing nucleotide triphosphate hydrolases"/>
    <property type="match status" value="2"/>
</dbReference>
<evidence type="ECO:0000256" key="5">
    <source>
        <dbReference type="ARBA" id="ARBA00022884"/>
    </source>
</evidence>
<feature type="domain" description="Helicase ATP-binding" evidence="8">
    <location>
        <begin position="65"/>
        <end position="257"/>
    </location>
</feature>